<name>A0A6N1V8C6_9HYPH</name>
<dbReference type="PANTHER" id="PTHR38731:SF3">
    <property type="entry name" value="BLL6125 PROTEIN"/>
    <property type="match status" value="1"/>
</dbReference>
<dbReference type="AlphaFoldDB" id="A0A6N1V8C6"/>
<dbReference type="PANTHER" id="PTHR38731">
    <property type="entry name" value="LIPL45-RELATED LIPOPROTEIN-RELATED"/>
    <property type="match status" value="1"/>
</dbReference>
<organism evidence="3 4">
    <name type="scientific">Oricola thermophila</name>
    <dbReference type="NCBI Taxonomy" id="2742145"/>
    <lineage>
        <taxon>Bacteria</taxon>
        <taxon>Pseudomonadati</taxon>
        <taxon>Pseudomonadota</taxon>
        <taxon>Alphaproteobacteria</taxon>
        <taxon>Hyphomicrobiales</taxon>
        <taxon>Ahrensiaceae</taxon>
        <taxon>Oricola</taxon>
    </lineage>
</organism>
<dbReference type="Proteomes" id="UP000509367">
    <property type="component" value="Chromosome"/>
</dbReference>
<feature type="chain" id="PRO_5026773701" evidence="2">
    <location>
        <begin position="27"/>
        <end position="257"/>
    </location>
</feature>
<feature type="region of interest" description="Disordered" evidence="1">
    <location>
        <begin position="192"/>
        <end position="212"/>
    </location>
</feature>
<evidence type="ECO:0000256" key="1">
    <source>
        <dbReference type="SAM" id="MobiDB-lite"/>
    </source>
</evidence>
<proteinExistence type="predicted"/>
<evidence type="ECO:0000313" key="4">
    <source>
        <dbReference type="Proteomes" id="UP000509367"/>
    </source>
</evidence>
<evidence type="ECO:0000256" key="2">
    <source>
        <dbReference type="SAM" id="SignalP"/>
    </source>
</evidence>
<keyword evidence="2" id="KW-0732">Signal</keyword>
<feature type="region of interest" description="Disordered" evidence="1">
    <location>
        <begin position="227"/>
        <end position="257"/>
    </location>
</feature>
<feature type="compositionally biased region" description="Low complexity" evidence="1">
    <location>
        <begin position="236"/>
        <end position="247"/>
    </location>
</feature>
<protein>
    <submittedName>
        <fullName evidence="3">FecR domain-containing protein</fullName>
    </submittedName>
</protein>
<accession>A0A6N1V8C6</accession>
<dbReference type="KEGG" id="orm:HTY61_01120"/>
<reference evidence="3 4" key="1">
    <citation type="submission" date="2020-06" db="EMBL/GenBank/DDBJ databases">
        <title>Oricola thermophila sp. nov. isolated from a tidal sediments.</title>
        <authorList>
            <person name="Kwon K.K."/>
            <person name="Yang S.-H."/>
            <person name="Park M.-J."/>
        </authorList>
    </citation>
    <scope>NUCLEOTIDE SEQUENCE [LARGE SCALE GENOMIC DNA]</scope>
    <source>
        <strain evidence="3 4">MEBiC13590</strain>
    </source>
</reference>
<sequence length="257" mass="26347">MRAGNTIALFAAAVLAATALPQTAYARNVGVMTAEKAMITRGDARVTEGTPIALGDRLAANATGSGVIVFDDESSARMGPNAVLTVDEFVYDPARRNGAIRLRQTSGLARIFGGQISKRGKSEVRTPHIVLGVRGGIVDVAVENGRSIATLRGGLMVCRAGGKKRTVTNPGMSCVSDGRELSILRIAGNGRQLVTPASRGGGTSPGSGREFDGAHCASGAASVFCRSRDGGLPRPGTSTGSGIQTSGPSGGNNYYRQ</sequence>
<keyword evidence="4" id="KW-1185">Reference proteome</keyword>
<dbReference type="EMBL" id="CP054836">
    <property type="protein sequence ID" value="QKV17164.1"/>
    <property type="molecule type" value="Genomic_DNA"/>
</dbReference>
<feature type="signal peptide" evidence="2">
    <location>
        <begin position="1"/>
        <end position="26"/>
    </location>
</feature>
<dbReference type="RefSeq" id="WP_175275060.1">
    <property type="nucleotide sequence ID" value="NZ_CP054836.1"/>
</dbReference>
<evidence type="ECO:0000313" key="3">
    <source>
        <dbReference type="EMBL" id="QKV17164.1"/>
    </source>
</evidence>
<gene>
    <name evidence="3" type="ORF">HTY61_01120</name>
</gene>